<reference evidence="4 5" key="1">
    <citation type="submission" date="2023-10" db="EMBL/GenBank/DDBJ databases">
        <title>Whole Genome based description of the genera Actinobaculum and Actinotignum reveals a complex phylogenetic relationship within the species included in the genus Actinotignum.</title>
        <authorList>
            <person name="Jensen C.S."/>
            <person name="Dargis R."/>
            <person name="Kemp M."/>
            <person name="Christensen J.J."/>
        </authorList>
    </citation>
    <scope>NUCLEOTIDE SEQUENCE [LARGE SCALE GENOMIC DNA]</scope>
    <source>
        <strain evidence="4 5">SLA_B974</strain>
    </source>
</reference>
<feature type="transmembrane region" description="Helical" evidence="2">
    <location>
        <begin position="751"/>
        <end position="768"/>
    </location>
</feature>
<evidence type="ECO:0000313" key="5">
    <source>
        <dbReference type="Proteomes" id="UP001275049"/>
    </source>
</evidence>
<keyword evidence="3" id="KW-0732">Signal</keyword>
<organism evidence="4 5">
    <name type="scientific">Actinotignum urinale</name>
    <dbReference type="NCBI Taxonomy" id="190146"/>
    <lineage>
        <taxon>Bacteria</taxon>
        <taxon>Bacillati</taxon>
        <taxon>Actinomycetota</taxon>
        <taxon>Actinomycetes</taxon>
        <taxon>Actinomycetales</taxon>
        <taxon>Actinomycetaceae</taxon>
        <taxon>Actinotignum</taxon>
    </lineage>
</organism>
<feature type="region of interest" description="Disordered" evidence="1">
    <location>
        <begin position="233"/>
        <end position="289"/>
    </location>
</feature>
<feature type="region of interest" description="Disordered" evidence="1">
    <location>
        <begin position="775"/>
        <end position="802"/>
    </location>
</feature>
<keyword evidence="2" id="KW-0812">Transmembrane</keyword>
<sequence length="802" mass="86396">MMPRLSRLVAGLCAGLCVANASSPYALSSFFPSFSTTVSSRASLSSSSSGVLAHATSSSTMSFPRDNTKSEKRVISLTSYGAPIIEHDGKVEVTARITNTKNTELRLSHVSFYAQRRIPSTANAALAFLREETHNLALYEKKVVGTSLAPGSSTDISFSLPRSMFPSQWGPRGMEIRASLGDEEFTDRNFLIFAPSTPVQKIPVTVTIPITAQYSQSLVEKNAVQEFKDLFKGSEQTPTHEPSQSPSPKLSHTPTGESSRSSSHPSQTLSPSAVSSPTESSSKFETSQGKKPILSAQSLDYLTTMALPGVTIAIDPLLMDNKQDAEAIRRFAAVSGTHVLVLPAGDLDIAPFAHTQRADFPRKAIEKANQVTTSLGPQASSNIFFSSQSFDDVTADFVRSFNYGGFLVSDADARLSSSQVGTGTVYLSSQQASSRNSSGAPKVIVSSSLMSSALSGVLPTEKQANALNPSNKDYYSTNSDSLPLNSDKGRQLALALSAISYQSNNTKDASHNIVIDREDVAWAGPKRSHNSSLSPQVLAKNVNILLSAPWLEPTPLPSVLQSPTDTIVPLNPNSSSSSLNPSQLNGVFKNIENIEHFASSLDHFDLIQEKLNDYVGFISSVSLRSHTKERAKLLTQVRSLSDYVQRGLTVDQSSTVNVISEKTDFPVHVKNSLPTQATVFVHLHSPDYRLVSDAPVKITIPPASTVTASLPITARGSGNINILVSLETQDGRTITRSTEIKVRLRAHWENTGIIIVGVATVALFVFGISRSLRRGRRSPQVNPDSHLESLRSDTSFPDNDAT</sequence>
<accession>A0ABU5G7S3</accession>
<gene>
    <name evidence="4" type="ORF">R6G86_05560</name>
</gene>
<feature type="chain" id="PRO_5047416133" evidence="3">
    <location>
        <begin position="22"/>
        <end position="802"/>
    </location>
</feature>
<keyword evidence="5" id="KW-1185">Reference proteome</keyword>
<keyword evidence="2" id="KW-0472">Membrane</keyword>
<evidence type="ECO:0000256" key="1">
    <source>
        <dbReference type="SAM" id="MobiDB-lite"/>
    </source>
</evidence>
<dbReference type="Proteomes" id="UP001275049">
    <property type="component" value="Unassembled WGS sequence"/>
</dbReference>
<dbReference type="RefSeq" id="WP_146002296.1">
    <property type="nucleotide sequence ID" value="NZ_CP126967.1"/>
</dbReference>
<feature type="signal peptide" evidence="3">
    <location>
        <begin position="1"/>
        <end position="21"/>
    </location>
</feature>
<feature type="compositionally biased region" description="Low complexity" evidence="1">
    <location>
        <begin position="251"/>
        <end position="281"/>
    </location>
</feature>
<dbReference type="InterPro" id="IPR046112">
    <property type="entry name" value="DUF6049"/>
</dbReference>
<protein>
    <submittedName>
        <fullName evidence="4">DUF6049 family protein</fullName>
    </submittedName>
</protein>
<evidence type="ECO:0000256" key="2">
    <source>
        <dbReference type="SAM" id="Phobius"/>
    </source>
</evidence>
<dbReference type="EMBL" id="JAWNGA010000008">
    <property type="protein sequence ID" value="MDY5133205.1"/>
    <property type="molecule type" value="Genomic_DNA"/>
</dbReference>
<name>A0ABU5G7S3_9ACTO</name>
<dbReference type="Pfam" id="PF19516">
    <property type="entry name" value="DUF6049"/>
    <property type="match status" value="1"/>
</dbReference>
<feature type="compositionally biased region" description="Polar residues" evidence="1">
    <location>
        <begin position="792"/>
        <end position="802"/>
    </location>
</feature>
<keyword evidence="2" id="KW-1133">Transmembrane helix</keyword>
<evidence type="ECO:0000313" key="4">
    <source>
        <dbReference type="EMBL" id="MDY5133205.1"/>
    </source>
</evidence>
<comment type="caution">
    <text evidence="4">The sequence shown here is derived from an EMBL/GenBank/DDBJ whole genome shotgun (WGS) entry which is preliminary data.</text>
</comment>
<feature type="compositionally biased region" description="Polar residues" evidence="1">
    <location>
        <begin position="234"/>
        <end position="250"/>
    </location>
</feature>
<evidence type="ECO:0000256" key="3">
    <source>
        <dbReference type="SAM" id="SignalP"/>
    </source>
</evidence>
<proteinExistence type="predicted"/>